<proteinExistence type="predicted"/>
<reference evidence="2" key="1">
    <citation type="submission" date="2022-12" db="EMBL/GenBank/DDBJ databases">
        <authorList>
            <person name="Alioto T."/>
            <person name="Alioto T."/>
            <person name="Gomez Garrido J."/>
        </authorList>
    </citation>
    <scope>NUCLEOTIDE SEQUENCE</scope>
</reference>
<dbReference type="AlphaFoldDB" id="A0AA35K6N5"/>
<evidence type="ECO:0000313" key="2">
    <source>
        <dbReference type="EMBL" id="CAI5771493.1"/>
    </source>
</evidence>
<accession>A0AA35K6N5</accession>
<dbReference type="Proteomes" id="UP001178461">
    <property type="component" value="Chromosome 3"/>
</dbReference>
<organism evidence="2 3">
    <name type="scientific">Podarcis lilfordi</name>
    <name type="common">Lilford's wall lizard</name>
    <dbReference type="NCBI Taxonomy" id="74358"/>
    <lineage>
        <taxon>Eukaryota</taxon>
        <taxon>Metazoa</taxon>
        <taxon>Chordata</taxon>
        <taxon>Craniata</taxon>
        <taxon>Vertebrata</taxon>
        <taxon>Euteleostomi</taxon>
        <taxon>Lepidosauria</taxon>
        <taxon>Squamata</taxon>
        <taxon>Bifurcata</taxon>
        <taxon>Unidentata</taxon>
        <taxon>Episquamata</taxon>
        <taxon>Laterata</taxon>
        <taxon>Lacertibaenia</taxon>
        <taxon>Lacertidae</taxon>
        <taxon>Podarcis</taxon>
    </lineage>
</organism>
<dbReference type="EMBL" id="OX395128">
    <property type="protein sequence ID" value="CAI5771493.1"/>
    <property type="molecule type" value="Genomic_DNA"/>
</dbReference>
<gene>
    <name evidence="2" type="ORF">PODLI_1B025295</name>
</gene>
<evidence type="ECO:0000313" key="3">
    <source>
        <dbReference type="Proteomes" id="UP001178461"/>
    </source>
</evidence>
<feature type="region of interest" description="Disordered" evidence="1">
    <location>
        <begin position="48"/>
        <end position="71"/>
    </location>
</feature>
<keyword evidence="3" id="KW-1185">Reference proteome</keyword>
<name>A0AA35K6N5_9SAUR</name>
<protein>
    <submittedName>
        <fullName evidence="2">Uncharacterized protein</fullName>
    </submittedName>
</protein>
<evidence type="ECO:0000256" key="1">
    <source>
        <dbReference type="SAM" id="MobiDB-lite"/>
    </source>
</evidence>
<sequence>MRHTWGVGGRFGSFRRFPNLLPAAPPPFSLGNLPPPLVPFRPPFGRFRPPPFGNGRRRAEGTGGGRGDARGEEGCRARIGWLAPWDEPSAAGSELILLIIHKILFLAGHKIEEANPWRSAFHAAKLSSDASVLSSQEVLALSEFKRFCCFEAWLWSSQSSQNASDTALSLTQEKPEGKTLGLGFRDFCLNLSTQGVRFAAVRFHCP</sequence>